<accession>A0A3G6ISU2</accession>
<proteinExistence type="predicted"/>
<protein>
    <submittedName>
        <fullName evidence="2">Phage terminase, small subunit</fullName>
    </submittedName>
</protein>
<name>A0A3G6ISU2_9CORY</name>
<gene>
    <name evidence="2" type="ORF">CPPEL_02890</name>
</gene>
<evidence type="ECO:0000256" key="1">
    <source>
        <dbReference type="SAM" id="MobiDB-lite"/>
    </source>
</evidence>
<dbReference type="AlphaFoldDB" id="A0A3G6ISU2"/>
<evidence type="ECO:0000313" key="2">
    <source>
        <dbReference type="EMBL" id="AZA08709.1"/>
    </source>
</evidence>
<dbReference type="Proteomes" id="UP000271426">
    <property type="component" value="Chromosome"/>
</dbReference>
<dbReference type="Pfam" id="PF05119">
    <property type="entry name" value="Terminase_4"/>
    <property type="match status" value="1"/>
</dbReference>
<sequence>MLSAFDDEVEALRAGRDLNHFDLAAVETVAGLILRVREAQEVIQREGTIVDDGKGFPVEHPALVIEKRASQEIRGWVQQRPDLFGQQKQSRRARGGSGLKAV</sequence>
<evidence type="ECO:0000313" key="3">
    <source>
        <dbReference type="Proteomes" id="UP000271426"/>
    </source>
</evidence>
<dbReference type="KEGG" id="cpso:CPPEL_02890"/>
<organism evidence="2 3">
    <name type="scientific">Corynebacterium pseudopelargi</name>
    <dbReference type="NCBI Taxonomy" id="2080757"/>
    <lineage>
        <taxon>Bacteria</taxon>
        <taxon>Bacillati</taxon>
        <taxon>Actinomycetota</taxon>
        <taxon>Actinomycetes</taxon>
        <taxon>Mycobacteriales</taxon>
        <taxon>Corynebacteriaceae</taxon>
        <taxon>Corynebacterium</taxon>
    </lineage>
</organism>
<feature type="region of interest" description="Disordered" evidence="1">
    <location>
        <begin position="83"/>
        <end position="102"/>
    </location>
</feature>
<reference evidence="2 3" key="1">
    <citation type="submission" date="2018-11" db="EMBL/GenBank/DDBJ databases">
        <authorList>
            <person name="Kleinhagauer T."/>
            <person name="Glaeser S.P."/>
            <person name="Spergser J."/>
            <person name="Ruckert C."/>
            <person name="Kaempfer P."/>
            <person name="Busse H.-J."/>
        </authorList>
    </citation>
    <scope>NUCLEOTIDE SEQUENCE [LARGE SCALE GENOMIC DNA]</scope>
    <source>
        <strain evidence="2 3">812CH</strain>
    </source>
</reference>
<keyword evidence="3" id="KW-1185">Reference proteome</keyword>
<dbReference type="EMBL" id="CP033898">
    <property type="protein sequence ID" value="AZA08709.1"/>
    <property type="molecule type" value="Genomic_DNA"/>
</dbReference>
<dbReference type="InterPro" id="IPR006448">
    <property type="entry name" value="Phage_term_ssu_P27"/>
</dbReference>